<evidence type="ECO:0000259" key="5">
    <source>
        <dbReference type="PROSITE" id="PS50056"/>
    </source>
</evidence>
<dbReference type="PROSITE" id="PS00383">
    <property type="entry name" value="TYR_PHOSPHATASE_1"/>
    <property type="match status" value="1"/>
</dbReference>
<dbReference type="GO" id="GO:0004721">
    <property type="term" value="F:phosphoprotein phosphatase activity"/>
    <property type="evidence" value="ECO:0007669"/>
    <property type="project" value="UniProtKB-KW"/>
</dbReference>
<dbReference type="eggNOG" id="KOG1716">
    <property type="taxonomic scope" value="Eukaryota"/>
</dbReference>
<feature type="region of interest" description="Disordered" evidence="3">
    <location>
        <begin position="68"/>
        <end position="99"/>
    </location>
</feature>
<dbReference type="SUPFAM" id="SSF55753">
    <property type="entry name" value="Actin depolymerizing proteins"/>
    <property type="match status" value="1"/>
</dbReference>
<name>A0A1S3BDW0_CUCME</name>
<dbReference type="Pfam" id="PF00782">
    <property type="entry name" value="DSPc"/>
    <property type="match status" value="1"/>
</dbReference>
<dbReference type="GO" id="GO:0051015">
    <property type="term" value="F:actin filament binding"/>
    <property type="evidence" value="ECO:0007669"/>
    <property type="project" value="InterPro"/>
</dbReference>
<feature type="compositionally biased region" description="Polar residues" evidence="3">
    <location>
        <begin position="587"/>
        <end position="598"/>
    </location>
</feature>
<dbReference type="SUPFAM" id="SSF52799">
    <property type="entry name" value="(Phosphotyrosine protein) phosphatases II"/>
    <property type="match status" value="1"/>
</dbReference>
<dbReference type="EnsemblPlants" id="MELO3C011936.2.1">
    <property type="protein sequence ID" value="MELO3C011936.2.1"/>
    <property type="gene ID" value="MELO3C011936.2"/>
</dbReference>
<sequence>MDEEKKGGLAGCTRKAFFRSASWTDRSPSKPHHSRNLVPNSNKARSCLPPLQPLSISRRNVEEWPRAGSDDLGVWPNPETPREFVNKSSQSSEREKPAREFQFKKDKLAFFDKECSKILDHVYLGSDSVAKNRQVLRQNRITHVLNCVGFVCPEYFKGEFVYKTLWLQDSPSEDITSILYNVFDYFEDVREQGGRVFVHCCQGVSRSTSLVIAYLMWKEGRSFHDAFQYVKAARGVANPNLGFACQLLQCQKRVHAMPASPNSISRMYRMAPHSSYDPLHLVPKLLNTPTVQGLDSRGAFVVHVPSAIYVWKGEKCDSVMLNTAKAAASQVIRYEKAKGPILSIKEGEEPLEFWDALVSGQNSADSSGGKVQRFDSSYTTEDRILKITSVKVGGRKVEEYDPDFEIFHRAISGGVVPPFDRFNTESENYLPSRENGWDSTKRKFKNETAKDIITSLSELDCDTRAPFDEMDVTANIDEDAEVPVSSIDLASPPLSPTAYLCAPESFDRFPNSRLDRRIENSNEESSIPDDSLSLPIHPLGSPDSFSCFQGGTSPKVGTKSPSLSPSTSDNSSSFTFSPSSSNWSDLSYMSSRQPSPSDMDSLHPAVQNSSIIDNFCLHHKETHPIFVESFSSYHPTLKPENTNLTSRGACPSIAERRGSHPPPRMLLPSIEEACKVQRKIVRSSSFSLPDLDDDLLEISGCRLSKDKNSSKVMNLDIDRFGACTELECDFEEGKPRVFYQWPSMSKTAINQLRGLNSRSVYMLFDPDLNLDSNGGNKLFIWLGSEVLHEKDDSQPMSDYSGCLHWEMIGHIFINNKGIPRDTRIQIIREGEEPEEFLAILNRSLPQKTEDVDLWSVKT</sequence>
<dbReference type="SMART" id="SM00195">
    <property type="entry name" value="DSPc"/>
    <property type="match status" value="1"/>
</dbReference>
<dbReference type="Gene3D" id="3.40.20.10">
    <property type="entry name" value="Severin"/>
    <property type="match status" value="1"/>
</dbReference>
<dbReference type="Proteomes" id="UP001652600">
    <property type="component" value="Chromosome 10"/>
</dbReference>
<dbReference type="InterPro" id="IPR007122">
    <property type="entry name" value="Villin/Gelsolin"/>
</dbReference>
<dbReference type="InterPro" id="IPR000340">
    <property type="entry name" value="Dual-sp_phosphatase_cat-dom"/>
</dbReference>
<evidence type="ECO:0000313" key="6">
    <source>
        <dbReference type="EnsemblPlants" id="MELO3C011936.2.1"/>
    </source>
</evidence>
<dbReference type="InterPro" id="IPR029021">
    <property type="entry name" value="Prot-tyrosine_phosphatase-like"/>
</dbReference>
<evidence type="ECO:0000259" key="4">
    <source>
        <dbReference type="PROSITE" id="PS50054"/>
    </source>
</evidence>
<dbReference type="AlphaFoldDB" id="A0A1S3BDW0"/>
<reference evidence="8 9" key="2">
    <citation type="submission" date="2025-04" db="UniProtKB">
        <authorList>
            <consortium name="RefSeq"/>
        </authorList>
    </citation>
    <scope>IDENTIFICATION</scope>
</reference>
<keyword evidence="1" id="KW-0378">Hydrolase</keyword>
<protein>
    <submittedName>
        <fullName evidence="8 9">Protein-tyrosine-phosphatase MKP1-like</fullName>
    </submittedName>
</protein>
<dbReference type="Gene3D" id="3.90.190.10">
    <property type="entry name" value="Protein tyrosine phosphatase superfamily"/>
    <property type="match status" value="1"/>
</dbReference>
<feature type="domain" description="Tyrosine specific protein phosphatases" evidence="5">
    <location>
        <begin position="173"/>
        <end position="234"/>
    </location>
</feature>
<dbReference type="PROSITE" id="PS50056">
    <property type="entry name" value="TYR_PHOSPHATASE_2"/>
    <property type="match status" value="1"/>
</dbReference>
<feature type="region of interest" description="Disordered" evidence="3">
    <location>
        <begin position="547"/>
        <end position="604"/>
    </location>
</feature>
<dbReference type="InterPro" id="IPR000387">
    <property type="entry name" value="Tyr_Pase_dom"/>
</dbReference>
<dbReference type="Pfam" id="PF25466">
    <property type="entry name" value="MPK1_gelsolin_C"/>
    <property type="match status" value="1"/>
</dbReference>
<feature type="region of interest" description="Disordered" evidence="3">
    <location>
        <begin position="21"/>
        <end position="51"/>
    </location>
</feature>
<dbReference type="InterPro" id="IPR016130">
    <property type="entry name" value="Tyr_Pase_AS"/>
</dbReference>
<dbReference type="SMR" id="A0A1S3BDW0"/>
<gene>
    <name evidence="8 9" type="primary">LOC103488957</name>
    <name evidence="6" type="synonym">103488957</name>
</gene>
<dbReference type="KEGG" id="cmo:103488957"/>
<dbReference type="RefSeq" id="XP_008446145.1">
    <property type="nucleotide sequence ID" value="XM_008447923.2"/>
</dbReference>
<evidence type="ECO:0000256" key="1">
    <source>
        <dbReference type="ARBA" id="ARBA00022801"/>
    </source>
</evidence>
<keyword evidence="7" id="KW-1185">Reference proteome</keyword>
<feature type="domain" description="Tyrosine-protein phosphatase" evidence="4">
    <location>
        <begin position="114"/>
        <end position="256"/>
    </location>
</feature>
<feature type="compositionally biased region" description="Low complexity" evidence="3">
    <location>
        <begin position="560"/>
        <end position="585"/>
    </location>
</feature>
<dbReference type="InterPro" id="IPR020422">
    <property type="entry name" value="TYR_PHOSPHATASE_DUAL_dom"/>
</dbReference>
<evidence type="ECO:0000256" key="3">
    <source>
        <dbReference type="SAM" id="MobiDB-lite"/>
    </source>
</evidence>
<dbReference type="GeneID" id="103488957"/>
<dbReference type="CDD" id="cd14498">
    <property type="entry name" value="DSP"/>
    <property type="match status" value="1"/>
</dbReference>
<evidence type="ECO:0000313" key="7">
    <source>
        <dbReference type="Proteomes" id="UP001652600"/>
    </source>
</evidence>
<dbReference type="OrthoDB" id="165342at2759"/>
<proteinExistence type="predicted"/>
<dbReference type="InterPro" id="IPR029006">
    <property type="entry name" value="ADF-H/Gelsolin-like_dom_sf"/>
</dbReference>
<evidence type="ECO:0000313" key="9">
    <source>
        <dbReference type="RefSeq" id="XP_008446145.1"/>
    </source>
</evidence>
<dbReference type="PANTHER" id="PTHR46381:SF2">
    <property type="entry name" value="MAP KINASE PHOSPHATASE"/>
    <property type="match status" value="1"/>
</dbReference>
<evidence type="ECO:0000313" key="8">
    <source>
        <dbReference type="RefSeq" id="XP_008446144.1"/>
    </source>
</evidence>
<dbReference type="SMART" id="SM00262">
    <property type="entry name" value="GEL"/>
    <property type="match status" value="1"/>
</dbReference>
<dbReference type="PANTHER" id="PTHR46381">
    <property type="entry name" value="MKPA PROTEIN"/>
    <property type="match status" value="1"/>
</dbReference>
<dbReference type="Gramene" id="MELO3C011936.2.1">
    <property type="protein sequence ID" value="MELO3C011936.2.1"/>
    <property type="gene ID" value="MELO3C011936.2"/>
</dbReference>
<accession>A0A1S3BDW0</accession>
<reference evidence="6" key="1">
    <citation type="submission" date="2023-03" db="UniProtKB">
        <authorList>
            <consortium name="EnsemblPlants"/>
        </authorList>
    </citation>
    <scope>IDENTIFICATION</scope>
</reference>
<organism evidence="7 8">
    <name type="scientific">Cucumis melo</name>
    <name type="common">Muskmelon</name>
    <dbReference type="NCBI Taxonomy" id="3656"/>
    <lineage>
        <taxon>Eukaryota</taxon>
        <taxon>Viridiplantae</taxon>
        <taxon>Streptophyta</taxon>
        <taxon>Embryophyta</taxon>
        <taxon>Tracheophyta</taxon>
        <taxon>Spermatophyta</taxon>
        <taxon>Magnoliopsida</taxon>
        <taxon>eudicotyledons</taxon>
        <taxon>Gunneridae</taxon>
        <taxon>Pentapetalae</taxon>
        <taxon>rosids</taxon>
        <taxon>fabids</taxon>
        <taxon>Cucurbitales</taxon>
        <taxon>Cucurbitaceae</taxon>
        <taxon>Benincaseae</taxon>
        <taxon>Cucumis</taxon>
    </lineage>
</organism>
<dbReference type="PROSITE" id="PS50054">
    <property type="entry name" value="TYR_PHOSPHATASE_DUAL"/>
    <property type="match status" value="1"/>
</dbReference>
<dbReference type="RefSeq" id="XP_008446144.1">
    <property type="nucleotide sequence ID" value="XM_008447922.2"/>
</dbReference>
<keyword evidence="2" id="KW-0904">Protein phosphatase</keyword>
<dbReference type="InterPro" id="IPR057528">
    <property type="entry name" value="MPK1_C"/>
</dbReference>
<evidence type="ECO:0000256" key="2">
    <source>
        <dbReference type="ARBA" id="ARBA00022912"/>
    </source>
</evidence>